<dbReference type="PANTHER" id="PTHR28110">
    <property type="entry name" value="TRANSMEMBRANE PROTEIN"/>
    <property type="match status" value="1"/>
</dbReference>
<dbReference type="AlphaFoldDB" id="A0A4S8MU17"/>
<dbReference type="OrthoDB" id="4347at2759"/>
<dbReference type="EMBL" id="ML179041">
    <property type="protein sequence ID" value="THV06708.1"/>
    <property type="molecule type" value="Genomic_DNA"/>
</dbReference>
<evidence type="ECO:0000313" key="2">
    <source>
        <dbReference type="Proteomes" id="UP000297245"/>
    </source>
</evidence>
<name>A0A4S8MU17_DENBC</name>
<accession>A0A4S8MU17</accession>
<reference evidence="1 2" key="1">
    <citation type="journal article" date="2019" name="Nat. Ecol. Evol.">
        <title>Megaphylogeny resolves global patterns of mushroom evolution.</title>
        <authorList>
            <person name="Varga T."/>
            <person name="Krizsan K."/>
            <person name="Foldi C."/>
            <person name="Dima B."/>
            <person name="Sanchez-Garcia M."/>
            <person name="Sanchez-Ramirez S."/>
            <person name="Szollosi G.J."/>
            <person name="Szarkandi J.G."/>
            <person name="Papp V."/>
            <person name="Albert L."/>
            <person name="Andreopoulos W."/>
            <person name="Angelini C."/>
            <person name="Antonin V."/>
            <person name="Barry K.W."/>
            <person name="Bougher N.L."/>
            <person name="Buchanan P."/>
            <person name="Buyck B."/>
            <person name="Bense V."/>
            <person name="Catcheside P."/>
            <person name="Chovatia M."/>
            <person name="Cooper J."/>
            <person name="Damon W."/>
            <person name="Desjardin D."/>
            <person name="Finy P."/>
            <person name="Geml J."/>
            <person name="Haridas S."/>
            <person name="Hughes K."/>
            <person name="Justo A."/>
            <person name="Karasinski D."/>
            <person name="Kautmanova I."/>
            <person name="Kiss B."/>
            <person name="Kocsube S."/>
            <person name="Kotiranta H."/>
            <person name="LaButti K.M."/>
            <person name="Lechner B.E."/>
            <person name="Liimatainen K."/>
            <person name="Lipzen A."/>
            <person name="Lukacs Z."/>
            <person name="Mihaltcheva S."/>
            <person name="Morgado L.N."/>
            <person name="Niskanen T."/>
            <person name="Noordeloos M.E."/>
            <person name="Ohm R.A."/>
            <person name="Ortiz-Santana B."/>
            <person name="Ovrebo C."/>
            <person name="Racz N."/>
            <person name="Riley R."/>
            <person name="Savchenko A."/>
            <person name="Shiryaev A."/>
            <person name="Soop K."/>
            <person name="Spirin V."/>
            <person name="Szebenyi C."/>
            <person name="Tomsovsky M."/>
            <person name="Tulloss R.E."/>
            <person name="Uehling J."/>
            <person name="Grigoriev I.V."/>
            <person name="Vagvolgyi C."/>
            <person name="Papp T."/>
            <person name="Martin F.M."/>
            <person name="Miettinen O."/>
            <person name="Hibbett D.S."/>
            <person name="Nagy L.G."/>
        </authorList>
    </citation>
    <scope>NUCLEOTIDE SEQUENCE [LARGE SCALE GENOMIC DNA]</scope>
    <source>
        <strain evidence="1 2">CBS 962.96</strain>
    </source>
</reference>
<dbReference type="PANTHER" id="PTHR28110:SF1">
    <property type="entry name" value="TRANSMEMBRANE PROTEIN"/>
    <property type="match status" value="1"/>
</dbReference>
<gene>
    <name evidence="1" type="ORF">K435DRAFT_848786</name>
</gene>
<keyword evidence="2" id="KW-1185">Reference proteome</keyword>
<sequence>MLPAPVLLPRRRHFRRDSNPVLPRQRVLDFLLSRTRVTNLAFFLLSFLLSISLLFNIRHLVTTSSVPIPQSILSTVARGKTAAILDHLILVPCHAIWTGPSADLRLDEDKWVLEPYQQRSGRVEAFFQHILRGAELSLKDEHSLVVFSGGQTRPGTTITEGESYLQLALQADVFRTSFSSVIPRATSENYALDSYQNLLFSVARFHEYTGRYPDKITVVGYEMKRRRFTELHREAIRWPKDKFSYIGIDPTDGPEEKAVAKQGELQNGYLPYTKDVYGCHTQLLSKRLLRNPHIRFHSYYTSSPELAELLDWCPDDTDTLFDKELPWL</sequence>
<evidence type="ECO:0008006" key="3">
    <source>
        <dbReference type="Google" id="ProtNLM"/>
    </source>
</evidence>
<organism evidence="1 2">
    <name type="scientific">Dendrothele bispora (strain CBS 962.96)</name>
    <dbReference type="NCBI Taxonomy" id="1314807"/>
    <lineage>
        <taxon>Eukaryota</taxon>
        <taxon>Fungi</taxon>
        <taxon>Dikarya</taxon>
        <taxon>Basidiomycota</taxon>
        <taxon>Agaricomycotina</taxon>
        <taxon>Agaricomycetes</taxon>
        <taxon>Agaricomycetidae</taxon>
        <taxon>Agaricales</taxon>
        <taxon>Agaricales incertae sedis</taxon>
        <taxon>Dendrothele</taxon>
    </lineage>
</organism>
<proteinExistence type="predicted"/>
<dbReference type="InterPro" id="IPR055323">
    <property type="entry name" value="C57A10.07/YOR238W"/>
</dbReference>
<protein>
    <recommendedName>
        <fullName evidence="3">DUF218 domain-containing protein</fullName>
    </recommendedName>
</protein>
<dbReference type="GO" id="GO:0005737">
    <property type="term" value="C:cytoplasm"/>
    <property type="evidence" value="ECO:0007669"/>
    <property type="project" value="TreeGrafter"/>
</dbReference>
<evidence type="ECO:0000313" key="1">
    <source>
        <dbReference type="EMBL" id="THV06708.1"/>
    </source>
</evidence>
<dbReference type="Proteomes" id="UP000297245">
    <property type="component" value="Unassembled WGS sequence"/>
</dbReference>